<organism evidence="2 3">
    <name type="scientific">Bacteroides graminisolvens DSM 19988 = JCM 15093</name>
    <dbReference type="NCBI Taxonomy" id="1121097"/>
    <lineage>
        <taxon>Bacteria</taxon>
        <taxon>Pseudomonadati</taxon>
        <taxon>Bacteroidota</taxon>
        <taxon>Bacteroidia</taxon>
        <taxon>Bacteroidales</taxon>
        <taxon>Bacteroidaceae</taxon>
        <taxon>Bacteroides</taxon>
    </lineage>
</organism>
<dbReference type="RefSeq" id="WP_024996728.1">
    <property type="nucleotide sequence ID" value="NZ_ATZI01000008.1"/>
</dbReference>
<accession>A0A069D9M0</accession>
<evidence type="ECO:0000256" key="1">
    <source>
        <dbReference type="SAM" id="SignalP"/>
    </source>
</evidence>
<evidence type="ECO:0008006" key="4">
    <source>
        <dbReference type="Google" id="ProtNLM"/>
    </source>
</evidence>
<dbReference type="OrthoDB" id="1117977at2"/>
<feature type="chain" id="PRO_5001660033" description="Outer membrane protein beta-barrel domain-containing protein" evidence="1">
    <location>
        <begin position="19"/>
        <end position="294"/>
    </location>
</feature>
<gene>
    <name evidence="2" type="ORF">JCM15093_2146</name>
</gene>
<keyword evidence="3" id="KW-1185">Reference proteome</keyword>
<sequence length="294" mass="32836">MKKLLLLCLLLIPVAGIAQENTAKDTTLYVNGRKISIKEGNGKIKVKLYEQSSHGDTIENDQIFEGVYMDGQSTERRFELAVPFSKSKKSYGHFDPHYAGLYMGYTNLADNLSFNNANGIDLVSSKSWEIGLNLFQGSFVLSADRHWGLTTGLGFGYTSFRVDGNKGFEKIGNATVLVAPSQGIEYSQSRLRYNHFRIPLLLEWQSKCGNKGPIFASLGAEAEIRCWVKSKAEYEGHGHTLGKDLNVRPVGLNLLAQVGFDDIGAYLRYSPISLFEKDKGPDWNPVSFGLVWYW</sequence>
<evidence type="ECO:0000313" key="3">
    <source>
        <dbReference type="Proteomes" id="UP000027601"/>
    </source>
</evidence>
<protein>
    <recommendedName>
        <fullName evidence="4">Outer membrane protein beta-barrel domain-containing protein</fullName>
    </recommendedName>
</protein>
<evidence type="ECO:0000313" key="2">
    <source>
        <dbReference type="EMBL" id="GAK36939.1"/>
    </source>
</evidence>
<feature type="signal peptide" evidence="1">
    <location>
        <begin position="1"/>
        <end position="18"/>
    </location>
</feature>
<dbReference type="eggNOG" id="ENOG502ZBPQ">
    <property type="taxonomic scope" value="Bacteria"/>
</dbReference>
<name>A0A069D9M0_9BACE</name>
<dbReference type="EMBL" id="BAJS01000011">
    <property type="protein sequence ID" value="GAK36939.1"/>
    <property type="molecule type" value="Genomic_DNA"/>
</dbReference>
<dbReference type="Proteomes" id="UP000027601">
    <property type="component" value="Unassembled WGS sequence"/>
</dbReference>
<comment type="caution">
    <text evidence="2">The sequence shown here is derived from an EMBL/GenBank/DDBJ whole genome shotgun (WGS) entry which is preliminary data.</text>
</comment>
<proteinExistence type="predicted"/>
<dbReference type="AlphaFoldDB" id="A0A069D9M0"/>
<reference evidence="2 3" key="1">
    <citation type="journal article" date="2015" name="Microbes Environ.">
        <title>Distribution and evolution of nitrogen fixation genes in the phylum bacteroidetes.</title>
        <authorList>
            <person name="Inoue J."/>
            <person name="Oshima K."/>
            <person name="Suda W."/>
            <person name="Sakamoto M."/>
            <person name="Iino T."/>
            <person name="Noda S."/>
            <person name="Hongoh Y."/>
            <person name="Hattori M."/>
            <person name="Ohkuma M."/>
        </authorList>
    </citation>
    <scope>NUCLEOTIDE SEQUENCE [LARGE SCALE GENOMIC DNA]</scope>
    <source>
        <strain evidence="2 3">JCM 15093</strain>
    </source>
</reference>
<dbReference type="STRING" id="1121097.GCA_000428125_02129"/>
<keyword evidence="1" id="KW-0732">Signal</keyword>